<feature type="domain" description="Endonuclease GajA/Old nuclease/RecF-like AAA" evidence="1">
    <location>
        <begin position="1"/>
        <end position="359"/>
    </location>
</feature>
<sequence length="655" mass="75555">MLRAVRLNNFVKFRNDCMFSFREGGAYFFVGENGSEKSSVLEGIRRCLSRDANTSFSGFPDESKPSYIICEYEMPDGCLLSDCKKVFTSFLYIPDTTSTYKYAKNVLLVKKDEVFIEFIERENDAYLMKHRTCSFQDEEEQNIRKEIFKYLPLCTKDSDSSDNNITTLLAFLKKLLYARREDTVASETADKHSEVENVLSSLENSLVFTFGQRSLGPLLWSKSKLIAIPKRDKNYRTARGKCEIINYFLSNSNSYDTQKEDKIFRLLTNQANYVFYLKKDGLVSVKLDGDGVEVLKLSEGILEAKYLSLLLACKEHFTILLQEPDRGMHPQMIKLIRDIVLPEVKDKTIIIVFHNPIIISSWCIPRTYKFYKDRDGDKLISKMVAVGRVAKEGKYKIPRLLASEDYVCMLFARNVIFVEGQSDFFFVKAIIEHIMTQPNDKSTQRVLNLALSGETKNTQQFLTFLASLHVVKLSGEKNKHKWKYVSRELRLSGWFLLDRDAVVQVQTVDTCNLAADTIAWTKNSKETSLSTFMFQPKMEDGLVSQDLKSRYVDFVKKNKWLEARQCLEEEGVFVWRSGDLEDVFIDIVKNFEWADETTKIWSSNQTFLDDNVSDENIRESTVSAFNLCGKDSDITQFILFLERTQRVGLGSNIQK</sequence>
<dbReference type="AlphaFoldDB" id="A0ABD3WIT0"/>
<evidence type="ECO:0000259" key="1">
    <source>
        <dbReference type="Pfam" id="PF13175"/>
    </source>
</evidence>
<dbReference type="PANTHER" id="PTHR43581:SF4">
    <property type="entry name" value="ATP_GTP PHOSPHATASE"/>
    <property type="match status" value="1"/>
</dbReference>
<dbReference type="EMBL" id="JBJQND010000006">
    <property type="protein sequence ID" value="KAL3873747.1"/>
    <property type="molecule type" value="Genomic_DNA"/>
</dbReference>
<keyword evidence="4" id="KW-1185">Reference proteome</keyword>
<gene>
    <name evidence="3" type="ORF">ACJMK2_036836</name>
</gene>
<dbReference type="SUPFAM" id="SSF52540">
    <property type="entry name" value="P-loop containing nucleoside triphosphate hydrolases"/>
    <property type="match status" value="1"/>
</dbReference>
<dbReference type="PANTHER" id="PTHR43581">
    <property type="entry name" value="ATP/GTP PHOSPHATASE"/>
    <property type="match status" value="1"/>
</dbReference>
<feature type="domain" description="OLD protein-like TOPRIM" evidence="2">
    <location>
        <begin position="410"/>
        <end position="465"/>
    </location>
</feature>
<proteinExistence type="predicted"/>
<dbReference type="InterPro" id="IPR034139">
    <property type="entry name" value="TOPRIM_OLD"/>
</dbReference>
<dbReference type="Pfam" id="PF13175">
    <property type="entry name" value="AAA_15"/>
    <property type="match status" value="1"/>
</dbReference>
<comment type="caution">
    <text evidence="3">The sequence shown here is derived from an EMBL/GenBank/DDBJ whole genome shotgun (WGS) entry which is preliminary data.</text>
</comment>
<evidence type="ECO:0008006" key="5">
    <source>
        <dbReference type="Google" id="ProtNLM"/>
    </source>
</evidence>
<evidence type="ECO:0000313" key="3">
    <source>
        <dbReference type="EMBL" id="KAL3873747.1"/>
    </source>
</evidence>
<evidence type="ECO:0000259" key="2">
    <source>
        <dbReference type="Pfam" id="PF20469"/>
    </source>
</evidence>
<dbReference type="Pfam" id="PF20469">
    <property type="entry name" value="OLD-like_TOPRIM"/>
    <property type="match status" value="1"/>
</dbReference>
<dbReference type="InterPro" id="IPR051396">
    <property type="entry name" value="Bact_Antivir_Def_Nuclease"/>
</dbReference>
<accession>A0ABD3WIT0</accession>
<organism evidence="3 4">
    <name type="scientific">Sinanodonta woodiana</name>
    <name type="common">Chinese pond mussel</name>
    <name type="synonym">Anodonta woodiana</name>
    <dbReference type="NCBI Taxonomy" id="1069815"/>
    <lineage>
        <taxon>Eukaryota</taxon>
        <taxon>Metazoa</taxon>
        <taxon>Spiralia</taxon>
        <taxon>Lophotrochozoa</taxon>
        <taxon>Mollusca</taxon>
        <taxon>Bivalvia</taxon>
        <taxon>Autobranchia</taxon>
        <taxon>Heteroconchia</taxon>
        <taxon>Palaeoheterodonta</taxon>
        <taxon>Unionida</taxon>
        <taxon>Unionoidea</taxon>
        <taxon>Unionidae</taxon>
        <taxon>Unioninae</taxon>
        <taxon>Sinanodonta</taxon>
    </lineage>
</organism>
<dbReference type="InterPro" id="IPR027417">
    <property type="entry name" value="P-loop_NTPase"/>
</dbReference>
<protein>
    <recommendedName>
        <fullName evidence="5">ATPase AAA-type core domain-containing protein</fullName>
    </recommendedName>
</protein>
<reference evidence="3 4" key="1">
    <citation type="submission" date="2024-11" db="EMBL/GenBank/DDBJ databases">
        <title>Chromosome-level genome assembly of the freshwater bivalve Anodonta woodiana.</title>
        <authorList>
            <person name="Chen X."/>
        </authorList>
    </citation>
    <scope>NUCLEOTIDE SEQUENCE [LARGE SCALE GENOMIC DNA]</scope>
    <source>
        <strain evidence="3">MN2024</strain>
        <tissue evidence="3">Gills</tissue>
    </source>
</reference>
<dbReference type="Proteomes" id="UP001634394">
    <property type="component" value="Unassembled WGS sequence"/>
</dbReference>
<dbReference type="Gene3D" id="3.40.50.300">
    <property type="entry name" value="P-loop containing nucleotide triphosphate hydrolases"/>
    <property type="match status" value="1"/>
</dbReference>
<name>A0ABD3WIT0_SINWO</name>
<dbReference type="InterPro" id="IPR041685">
    <property type="entry name" value="AAA_GajA/Old/RecF-like"/>
</dbReference>
<evidence type="ECO:0000313" key="4">
    <source>
        <dbReference type="Proteomes" id="UP001634394"/>
    </source>
</evidence>